<dbReference type="Gene3D" id="3.40.50.180">
    <property type="entry name" value="Methylesterase CheB, C-terminal domain"/>
    <property type="match status" value="1"/>
</dbReference>
<evidence type="ECO:0000256" key="2">
    <source>
        <dbReference type="ARBA" id="ARBA00039140"/>
    </source>
</evidence>
<dbReference type="SUPFAM" id="SSF52738">
    <property type="entry name" value="Methylesterase CheB, C-terminal domain"/>
    <property type="match status" value="1"/>
</dbReference>
<accession>A0A3A4QU82</accession>
<sequence length="348" mass="38550">MKRNELIIVDASQDITVEIIQYCKQQFSFKSIHQFKKVDDIAGIDLKSVIIFVNSVVLLSTDQIVSLSQCISKYNVPVIIYSVFDEDSLSHIVDALELGAIDIVPAKIFYPTHTQHADQVLFDKLITELRKGSFKFDFTLLRNRIFPESLDNTVVKSAKRSGLVVIGCDIGGSSSLLGLIPQLPKSFTIPVCILINNNAQFLDAFCDRLQLNSQSSVKRVYGKSVIEPSTIYLISANRAPVLDVDSNGIVSIISNSSYPYDLALKYSIDQFMFNAADIYGKNTIGVLLGGMQKDGILGLEQIKRVSGHTIIQSTKSCYLNDRHKFAKKTGCVESSVYLGEMAEKLVSI</sequence>
<dbReference type="EMBL" id="QZJZ01000098">
    <property type="protein sequence ID" value="RJP56229.1"/>
    <property type="molecule type" value="Genomic_DNA"/>
</dbReference>
<keyword evidence="1" id="KW-0378">Hydrolase</keyword>
<dbReference type="GO" id="GO:0008984">
    <property type="term" value="F:protein-glutamate methylesterase activity"/>
    <property type="evidence" value="ECO:0007669"/>
    <property type="project" value="UniProtKB-EC"/>
</dbReference>
<dbReference type="InterPro" id="IPR035909">
    <property type="entry name" value="CheB_C"/>
</dbReference>
<evidence type="ECO:0000256" key="1">
    <source>
        <dbReference type="ARBA" id="ARBA00022801"/>
    </source>
</evidence>
<dbReference type="PROSITE" id="PS50122">
    <property type="entry name" value="CHEB"/>
    <property type="match status" value="1"/>
</dbReference>
<dbReference type="AlphaFoldDB" id="A0A3A4QU82"/>
<evidence type="ECO:0000313" key="6">
    <source>
        <dbReference type="EMBL" id="RJP56229.1"/>
    </source>
</evidence>
<dbReference type="GO" id="GO:0006935">
    <property type="term" value="P:chemotaxis"/>
    <property type="evidence" value="ECO:0007669"/>
    <property type="project" value="InterPro"/>
</dbReference>
<dbReference type="GO" id="GO:0000156">
    <property type="term" value="F:phosphorelay response regulator activity"/>
    <property type="evidence" value="ECO:0007669"/>
    <property type="project" value="InterPro"/>
</dbReference>
<comment type="caution">
    <text evidence="6">The sequence shown here is derived from an EMBL/GenBank/DDBJ whole genome shotgun (WGS) entry which is preliminary data.</text>
</comment>
<dbReference type="EC" id="3.1.1.61" evidence="2"/>
<dbReference type="GO" id="GO:0005737">
    <property type="term" value="C:cytoplasm"/>
    <property type="evidence" value="ECO:0007669"/>
    <property type="project" value="InterPro"/>
</dbReference>
<evidence type="ECO:0000256" key="4">
    <source>
        <dbReference type="PROSITE-ProRule" id="PRU00050"/>
    </source>
</evidence>
<evidence type="ECO:0000259" key="5">
    <source>
        <dbReference type="PROSITE" id="PS50122"/>
    </source>
</evidence>
<dbReference type="InterPro" id="IPR000673">
    <property type="entry name" value="Sig_transdc_resp-reg_Me-estase"/>
</dbReference>
<feature type="domain" description="CheB-type methylesterase" evidence="5">
    <location>
        <begin position="159"/>
        <end position="348"/>
    </location>
</feature>
<organism evidence="6 7">
    <name type="scientific">Candidatus Auribacter fodinae</name>
    <dbReference type="NCBI Taxonomy" id="2093366"/>
    <lineage>
        <taxon>Bacteria</taxon>
        <taxon>Pseudomonadati</taxon>
        <taxon>Candidatus Auribacterota</taxon>
        <taxon>Candidatus Auribacteria</taxon>
        <taxon>Candidatus Auribacterales</taxon>
        <taxon>Candidatus Auribacteraceae</taxon>
        <taxon>Candidatus Auribacter</taxon>
    </lineage>
</organism>
<protein>
    <recommendedName>
        <fullName evidence="2">protein-glutamate methylesterase</fullName>
        <ecNumber evidence="2">3.1.1.61</ecNumber>
    </recommendedName>
</protein>
<evidence type="ECO:0000313" key="7">
    <source>
        <dbReference type="Proteomes" id="UP000266426"/>
    </source>
</evidence>
<reference evidence="6 7" key="1">
    <citation type="journal article" date="2017" name="ISME J.">
        <title>Energy and carbon metabolisms in a deep terrestrial subsurface fluid microbial community.</title>
        <authorList>
            <person name="Momper L."/>
            <person name="Jungbluth S.P."/>
            <person name="Lee M.D."/>
            <person name="Amend J.P."/>
        </authorList>
    </citation>
    <scope>NUCLEOTIDE SEQUENCE [LARGE SCALE GENOMIC DNA]</scope>
    <source>
        <strain evidence="6">SURF_26</strain>
    </source>
</reference>
<name>A0A3A4QU82_9BACT</name>
<dbReference type="PANTHER" id="PTHR42872">
    <property type="entry name" value="PROTEIN-GLUTAMATE METHYLESTERASE/PROTEIN-GLUTAMINE GLUTAMINASE"/>
    <property type="match status" value="1"/>
</dbReference>
<dbReference type="Proteomes" id="UP000266426">
    <property type="component" value="Unassembled WGS sequence"/>
</dbReference>
<comment type="caution">
    <text evidence="4">Lacks conserved residue(s) required for the propagation of feature annotation.</text>
</comment>
<comment type="catalytic activity">
    <reaction evidence="3">
        <text>[protein]-L-glutamate 5-O-methyl ester + H2O = L-glutamyl-[protein] + methanol + H(+)</text>
        <dbReference type="Rhea" id="RHEA:23236"/>
        <dbReference type="Rhea" id="RHEA-COMP:10208"/>
        <dbReference type="Rhea" id="RHEA-COMP:10311"/>
        <dbReference type="ChEBI" id="CHEBI:15377"/>
        <dbReference type="ChEBI" id="CHEBI:15378"/>
        <dbReference type="ChEBI" id="CHEBI:17790"/>
        <dbReference type="ChEBI" id="CHEBI:29973"/>
        <dbReference type="ChEBI" id="CHEBI:82795"/>
        <dbReference type="EC" id="3.1.1.61"/>
    </reaction>
</comment>
<dbReference type="PANTHER" id="PTHR42872:SF3">
    <property type="entry name" value="PROTEIN-GLUTAMATE METHYLESTERASE_PROTEIN-GLUTAMINE GLUTAMINASE 1"/>
    <property type="match status" value="1"/>
</dbReference>
<dbReference type="Pfam" id="PF01339">
    <property type="entry name" value="CheB_methylest"/>
    <property type="match status" value="1"/>
</dbReference>
<proteinExistence type="predicted"/>
<gene>
    <name evidence="6" type="ORF">C4541_12760</name>
</gene>
<evidence type="ECO:0000256" key="3">
    <source>
        <dbReference type="ARBA" id="ARBA00048267"/>
    </source>
</evidence>